<keyword evidence="3" id="KW-1185">Reference proteome</keyword>
<organism evidence="2 3">
    <name type="scientific">Pleurodeles waltl</name>
    <name type="common">Iberian ribbed newt</name>
    <dbReference type="NCBI Taxonomy" id="8319"/>
    <lineage>
        <taxon>Eukaryota</taxon>
        <taxon>Metazoa</taxon>
        <taxon>Chordata</taxon>
        <taxon>Craniata</taxon>
        <taxon>Vertebrata</taxon>
        <taxon>Euteleostomi</taxon>
        <taxon>Amphibia</taxon>
        <taxon>Batrachia</taxon>
        <taxon>Caudata</taxon>
        <taxon>Salamandroidea</taxon>
        <taxon>Salamandridae</taxon>
        <taxon>Pleurodelinae</taxon>
        <taxon>Pleurodeles</taxon>
    </lineage>
</organism>
<accession>A0AAV7T7C4</accession>
<feature type="compositionally biased region" description="Polar residues" evidence="1">
    <location>
        <begin position="101"/>
        <end position="121"/>
    </location>
</feature>
<gene>
    <name evidence="2" type="ORF">NDU88_004077</name>
</gene>
<protein>
    <submittedName>
        <fullName evidence="2">Uncharacterized protein</fullName>
    </submittedName>
</protein>
<reference evidence="2" key="1">
    <citation type="journal article" date="2022" name="bioRxiv">
        <title>Sequencing and chromosome-scale assembly of the giantPleurodeles waltlgenome.</title>
        <authorList>
            <person name="Brown T."/>
            <person name="Elewa A."/>
            <person name="Iarovenko S."/>
            <person name="Subramanian E."/>
            <person name="Araus A.J."/>
            <person name="Petzold A."/>
            <person name="Susuki M."/>
            <person name="Suzuki K.-i.T."/>
            <person name="Hayashi T."/>
            <person name="Toyoda A."/>
            <person name="Oliveira C."/>
            <person name="Osipova E."/>
            <person name="Leigh N.D."/>
            <person name="Simon A."/>
            <person name="Yun M.H."/>
        </authorList>
    </citation>
    <scope>NUCLEOTIDE SEQUENCE</scope>
    <source>
        <strain evidence="2">20211129_DDA</strain>
        <tissue evidence="2">Liver</tissue>
    </source>
</reference>
<evidence type="ECO:0000313" key="3">
    <source>
        <dbReference type="Proteomes" id="UP001066276"/>
    </source>
</evidence>
<evidence type="ECO:0000313" key="2">
    <source>
        <dbReference type="EMBL" id="KAJ1172229.1"/>
    </source>
</evidence>
<feature type="region of interest" description="Disordered" evidence="1">
    <location>
        <begin position="82"/>
        <end position="121"/>
    </location>
</feature>
<proteinExistence type="predicted"/>
<evidence type="ECO:0000256" key="1">
    <source>
        <dbReference type="SAM" id="MobiDB-lite"/>
    </source>
</evidence>
<dbReference type="EMBL" id="JANPWB010000007">
    <property type="protein sequence ID" value="KAJ1172229.1"/>
    <property type="molecule type" value="Genomic_DNA"/>
</dbReference>
<feature type="compositionally biased region" description="Basic and acidic residues" evidence="1">
    <location>
        <begin position="84"/>
        <end position="94"/>
    </location>
</feature>
<name>A0AAV7T7C4_PLEWA</name>
<dbReference type="Proteomes" id="UP001066276">
    <property type="component" value="Chromosome 4_1"/>
</dbReference>
<comment type="caution">
    <text evidence="2">The sequence shown here is derived from an EMBL/GenBank/DDBJ whole genome shotgun (WGS) entry which is preliminary data.</text>
</comment>
<sequence>MGDEPESSCSLEEAAFFSLLCLRRDLLEREESSHWASEFDVLAPTGASLEGKPLAEAQRPQRGQYFPKGKQTIMRFVCFQGKAPPRDCTDRGDRMGAQQPARESSYSSKQLGVKSQMSSDR</sequence>
<dbReference type="AlphaFoldDB" id="A0AAV7T7C4"/>